<gene>
    <name evidence="1" type="ORF">BamIOP4010DRAFT_0896</name>
</gene>
<dbReference type="EMBL" id="ABLC01000010">
    <property type="protein sequence ID" value="EDT05603.1"/>
    <property type="molecule type" value="Genomic_DNA"/>
</dbReference>
<proteinExistence type="predicted"/>
<dbReference type="PATRIC" id="fig|396596.7.peg.7092"/>
<evidence type="ECO:0000313" key="1">
    <source>
        <dbReference type="EMBL" id="EDT05603.1"/>
    </source>
</evidence>
<reference evidence="1 2" key="1">
    <citation type="submission" date="2008-03" db="EMBL/GenBank/DDBJ databases">
        <title>Sequencing of the draft genome and assembly of Burkholderia ambifaria IOP40-10.</title>
        <authorList>
            <consortium name="US DOE Joint Genome Institute (JGI-PGF)"/>
            <person name="Copeland A."/>
            <person name="Lucas S."/>
            <person name="Lapidus A."/>
            <person name="Glavina del Rio T."/>
            <person name="Dalin E."/>
            <person name="Tice H."/>
            <person name="Bruce D."/>
            <person name="Goodwin L."/>
            <person name="Pitluck S."/>
            <person name="Larimer F."/>
            <person name="Land M.L."/>
            <person name="Hauser L."/>
            <person name="Tiedje J."/>
            <person name="Richardson P."/>
        </authorList>
    </citation>
    <scope>NUCLEOTIDE SEQUENCE [LARGE SCALE GENOMIC DNA]</scope>
    <source>
        <strain evidence="1 2">IOP40-10</strain>
    </source>
</reference>
<evidence type="ECO:0000313" key="2">
    <source>
        <dbReference type="Proteomes" id="UP000005463"/>
    </source>
</evidence>
<protein>
    <submittedName>
        <fullName evidence="1">Uncharacterized protein</fullName>
    </submittedName>
</protein>
<accession>B1FA37</accession>
<dbReference type="Proteomes" id="UP000005463">
    <property type="component" value="Unassembled WGS sequence"/>
</dbReference>
<name>B1FA37_9BURK</name>
<dbReference type="AlphaFoldDB" id="B1FA37"/>
<comment type="caution">
    <text evidence="1">The sequence shown here is derived from an EMBL/GenBank/DDBJ whole genome shotgun (WGS) entry which is preliminary data.</text>
</comment>
<organism evidence="1 2">
    <name type="scientific">Burkholderia ambifaria IOP40-10</name>
    <dbReference type="NCBI Taxonomy" id="396596"/>
    <lineage>
        <taxon>Bacteria</taxon>
        <taxon>Pseudomonadati</taxon>
        <taxon>Pseudomonadota</taxon>
        <taxon>Betaproteobacteria</taxon>
        <taxon>Burkholderiales</taxon>
        <taxon>Burkholderiaceae</taxon>
        <taxon>Burkholderia</taxon>
        <taxon>Burkholderia cepacia complex</taxon>
    </lineage>
</organism>
<sequence>MLSCQPESADIPCSTCNPVNDGNKDARLERLMAKRLLRYR</sequence>